<dbReference type="EMBL" id="PEXW01000071">
    <property type="protein sequence ID" value="PIS40412.1"/>
    <property type="molecule type" value="Genomic_DNA"/>
</dbReference>
<proteinExistence type="predicted"/>
<protein>
    <recommendedName>
        <fullName evidence="4">Lipoprotein</fullName>
    </recommendedName>
</protein>
<comment type="caution">
    <text evidence="2">The sequence shown here is derived from an EMBL/GenBank/DDBJ whole genome shotgun (WGS) entry which is preliminary data.</text>
</comment>
<dbReference type="AlphaFoldDB" id="A0A2H0YRP7"/>
<name>A0A2H0YRP7_9BACT</name>
<dbReference type="PROSITE" id="PS51257">
    <property type="entry name" value="PROKAR_LIPOPROTEIN"/>
    <property type="match status" value="1"/>
</dbReference>
<dbReference type="Proteomes" id="UP000236845">
    <property type="component" value="Unassembled WGS sequence"/>
</dbReference>
<feature type="chain" id="PRO_5013628208" description="Lipoprotein" evidence="1">
    <location>
        <begin position="28"/>
        <end position="184"/>
    </location>
</feature>
<gene>
    <name evidence="2" type="ORF">COT26_03385</name>
</gene>
<evidence type="ECO:0000313" key="2">
    <source>
        <dbReference type="EMBL" id="PIS40412.1"/>
    </source>
</evidence>
<reference evidence="3" key="1">
    <citation type="submission" date="2017-09" db="EMBL/GenBank/DDBJ databases">
        <title>Depth-based differentiation of microbial function through sediment-hosted aquifers and enrichment of novel symbionts in the deep terrestrial subsurface.</title>
        <authorList>
            <person name="Probst A.J."/>
            <person name="Ladd B."/>
            <person name="Jarett J.K."/>
            <person name="Geller-Mcgrath D.E."/>
            <person name="Sieber C.M.K."/>
            <person name="Emerson J.B."/>
            <person name="Anantharaman K."/>
            <person name="Thomas B.C."/>
            <person name="Malmstrom R."/>
            <person name="Stieglmeier M."/>
            <person name="Klingl A."/>
            <person name="Woyke T."/>
            <person name="Ryan C.M."/>
            <person name="Banfield J.F."/>
        </authorList>
    </citation>
    <scope>NUCLEOTIDE SEQUENCE [LARGE SCALE GENOMIC DNA]</scope>
</reference>
<evidence type="ECO:0008006" key="4">
    <source>
        <dbReference type="Google" id="ProtNLM"/>
    </source>
</evidence>
<keyword evidence="1" id="KW-0732">Signal</keyword>
<evidence type="ECO:0000313" key="3">
    <source>
        <dbReference type="Proteomes" id="UP000236845"/>
    </source>
</evidence>
<evidence type="ECO:0000256" key="1">
    <source>
        <dbReference type="SAM" id="SignalP"/>
    </source>
</evidence>
<organism evidence="2 3">
    <name type="scientific">Candidatus Kerfeldbacteria bacterium CG08_land_8_20_14_0_20_43_14</name>
    <dbReference type="NCBI Taxonomy" id="2014246"/>
    <lineage>
        <taxon>Bacteria</taxon>
        <taxon>Candidatus Kerfeldiibacteriota</taxon>
    </lineage>
</organism>
<accession>A0A2H0YRP7</accession>
<sequence>MNKKIGLILMPVLLAAVVFGLSACKSASEKAAEKLIEKSTNGQADVDVSGNSVKVNTNSASWETGDKISLPDGFPSDIYVVEGTIKTAVTSKTGSDYVVSLESTKSLNEVKALYDTKLKENGWTITTSGAIAQSFSYLTEKADRTLNIGISEADGKTIVTLTTFKKTAVNAPATPDDNTNEGAG</sequence>
<feature type="signal peptide" evidence="1">
    <location>
        <begin position="1"/>
        <end position="27"/>
    </location>
</feature>